<evidence type="ECO:0000313" key="3">
    <source>
        <dbReference type="RefSeq" id="XP_027348252.1"/>
    </source>
</evidence>
<sequence>MAELKVRSSTKKKVVSGIWKLKIVLEKLQKSLLLRRNKSSSYFRDCEERYDATTCVPKDVKEGHFAVIAEDEEESKRFVVPLSCLNNPTFLRLLEQASQEYGFDQDGALTIPCRPSDLEMLLSQQWKKEGESETTRVSWHSSNKAVVKSY</sequence>
<dbReference type="Pfam" id="PF02519">
    <property type="entry name" value="Auxin_inducible"/>
    <property type="match status" value="1"/>
</dbReference>
<dbReference type="Proteomes" id="UP000694853">
    <property type="component" value="Unplaced"/>
</dbReference>
<dbReference type="OrthoDB" id="1930622at2759"/>
<evidence type="ECO:0000256" key="1">
    <source>
        <dbReference type="ARBA" id="ARBA00006974"/>
    </source>
</evidence>
<dbReference type="RefSeq" id="XP_027348252.1">
    <property type="nucleotide sequence ID" value="XM_027492451.1"/>
</dbReference>
<accession>A0A8B8KWH3</accession>
<keyword evidence="2" id="KW-1185">Reference proteome</keyword>
<proteinExistence type="inferred from homology"/>
<reference evidence="2" key="1">
    <citation type="journal article" date="2019" name="Toxins">
        <title>Detection of Abrin-Like and Prepropulchellin-Like Toxin Genes and Transcripts Using Whole Genome Sequencing and Full-Length Transcript Sequencing of Abrus precatorius.</title>
        <authorList>
            <person name="Hovde B.T."/>
            <person name="Daligault H.E."/>
            <person name="Hanschen E.R."/>
            <person name="Kunde Y.A."/>
            <person name="Johnson M.B."/>
            <person name="Starkenburg S.R."/>
            <person name="Johnson S.L."/>
        </authorList>
    </citation>
    <scope>NUCLEOTIDE SEQUENCE [LARGE SCALE GENOMIC DNA]</scope>
</reference>
<comment type="similarity">
    <text evidence="1">Belongs to the ARG7 family.</text>
</comment>
<evidence type="ECO:0000313" key="2">
    <source>
        <dbReference type="Proteomes" id="UP000694853"/>
    </source>
</evidence>
<gene>
    <name evidence="3" type="primary">LOC113859755</name>
</gene>
<dbReference type="PANTHER" id="PTHR31374">
    <property type="entry name" value="AUXIN-INDUCED PROTEIN-LIKE-RELATED"/>
    <property type="match status" value="1"/>
</dbReference>
<dbReference type="PANTHER" id="PTHR31374:SF16">
    <property type="entry name" value="AUXIN-RESPONSIVE FAMILY PROTEIN"/>
    <property type="match status" value="1"/>
</dbReference>
<dbReference type="KEGG" id="aprc:113859755"/>
<reference evidence="3" key="2">
    <citation type="submission" date="2025-08" db="UniProtKB">
        <authorList>
            <consortium name="RefSeq"/>
        </authorList>
    </citation>
    <scope>IDENTIFICATION</scope>
    <source>
        <tissue evidence="3">Young leaves</tissue>
    </source>
</reference>
<dbReference type="GO" id="GO:0009733">
    <property type="term" value="P:response to auxin"/>
    <property type="evidence" value="ECO:0007669"/>
    <property type="project" value="InterPro"/>
</dbReference>
<dbReference type="AlphaFoldDB" id="A0A8B8KWH3"/>
<name>A0A8B8KWH3_ABRPR</name>
<protein>
    <submittedName>
        <fullName evidence="3">Auxin-responsive protein SAUR50-like</fullName>
    </submittedName>
</protein>
<dbReference type="InterPro" id="IPR003676">
    <property type="entry name" value="SAUR_fam"/>
</dbReference>
<dbReference type="GeneID" id="113859755"/>
<organism evidence="2 3">
    <name type="scientific">Abrus precatorius</name>
    <name type="common">Indian licorice</name>
    <name type="synonym">Glycine abrus</name>
    <dbReference type="NCBI Taxonomy" id="3816"/>
    <lineage>
        <taxon>Eukaryota</taxon>
        <taxon>Viridiplantae</taxon>
        <taxon>Streptophyta</taxon>
        <taxon>Embryophyta</taxon>
        <taxon>Tracheophyta</taxon>
        <taxon>Spermatophyta</taxon>
        <taxon>Magnoliopsida</taxon>
        <taxon>eudicotyledons</taxon>
        <taxon>Gunneridae</taxon>
        <taxon>Pentapetalae</taxon>
        <taxon>rosids</taxon>
        <taxon>fabids</taxon>
        <taxon>Fabales</taxon>
        <taxon>Fabaceae</taxon>
        <taxon>Papilionoideae</taxon>
        <taxon>50 kb inversion clade</taxon>
        <taxon>NPAAA clade</taxon>
        <taxon>indigoferoid/millettioid clade</taxon>
        <taxon>Abreae</taxon>
        <taxon>Abrus</taxon>
    </lineage>
</organism>